<comment type="caution">
    <text evidence="2">The sequence shown here is derived from an EMBL/GenBank/DDBJ whole genome shotgun (WGS) entry which is preliminary data.</text>
</comment>
<sequence>MSEEVVPEGFDPFFSLSVRNAIREFGWRGGVSWPSYIVIRILNKVDIFIGQMGYGPGLSTLDVRIVDIVNQEITRITEFTNLPQTKSIGTILGTNTAVTAEISYIGRKVTVEIVPMALKIQFISSYEARIYLDEYWKGKVKGMCGNYNDAVDDDYVTKTGIRVKTRENKGTLIGNSWKNAESLPLYDKDSDTCIDNTLPDLPRFDEINQALFDEASEHCRDLCPNILEFRYSACVADYFTTQNEKRMQCEVLLNTL</sequence>
<gene>
    <name evidence="2" type="ORF">OFUS_LOCUS5243</name>
</gene>
<protein>
    <recommendedName>
        <fullName evidence="1">VWFD domain-containing protein</fullName>
    </recommendedName>
</protein>
<dbReference type="PROSITE" id="PS51233">
    <property type="entry name" value="VWFD"/>
    <property type="match status" value="1"/>
</dbReference>
<evidence type="ECO:0000313" key="3">
    <source>
        <dbReference type="Proteomes" id="UP000749559"/>
    </source>
</evidence>
<dbReference type="Proteomes" id="UP000749559">
    <property type="component" value="Unassembled WGS sequence"/>
</dbReference>
<feature type="non-terminal residue" evidence="2">
    <location>
        <position position="1"/>
    </location>
</feature>
<dbReference type="EMBL" id="CAIIXF020000002">
    <property type="protein sequence ID" value="CAH1778310.1"/>
    <property type="molecule type" value="Genomic_DNA"/>
</dbReference>
<reference evidence="2" key="1">
    <citation type="submission" date="2022-03" db="EMBL/GenBank/DDBJ databases">
        <authorList>
            <person name="Martin C."/>
        </authorList>
    </citation>
    <scope>NUCLEOTIDE SEQUENCE</scope>
</reference>
<dbReference type="AlphaFoldDB" id="A0A8S4NBU7"/>
<accession>A0A8S4NBU7</accession>
<dbReference type="Pfam" id="PF00094">
    <property type="entry name" value="VWD"/>
    <property type="match status" value="1"/>
</dbReference>
<keyword evidence="3" id="KW-1185">Reference proteome</keyword>
<feature type="domain" description="VWFD" evidence="1">
    <location>
        <begin position="1"/>
        <end position="185"/>
    </location>
</feature>
<dbReference type="InterPro" id="IPR001846">
    <property type="entry name" value="VWF_type-D"/>
</dbReference>
<organism evidence="2 3">
    <name type="scientific">Owenia fusiformis</name>
    <name type="common">Polychaete worm</name>
    <dbReference type="NCBI Taxonomy" id="6347"/>
    <lineage>
        <taxon>Eukaryota</taxon>
        <taxon>Metazoa</taxon>
        <taxon>Spiralia</taxon>
        <taxon>Lophotrochozoa</taxon>
        <taxon>Annelida</taxon>
        <taxon>Polychaeta</taxon>
        <taxon>Sedentaria</taxon>
        <taxon>Canalipalpata</taxon>
        <taxon>Sabellida</taxon>
        <taxon>Oweniida</taxon>
        <taxon>Oweniidae</taxon>
        <taxon>Owenia</taxon>
    </lineage>
</organism>
<evidence type="ECO:0000259" key="1">
    <source>
        <dbReference type="PROSITE" id="PS51233"/>
    </source>
</evidence>
<evidence type="ECO:0000313" key="2">
    <source>
        <dbReference type="EMBL" id="CAH1778310.1"/>
    </source>
</evidence>
<name>A0A8S4NBU7_OWEFU</name>
<proteinExistence type="predicted"/>